<dbReference type="GO" id="GO:0005737">
    <property type="term" value="C:cytoplasm"/>
    <property type="evidence" value="ECO:0007669"/>
    <property type="project" value="UniProtKB-SubCell"/>
</dbReference>
<dbReference type="HAMAP" id="MF_01925">
    <property type="entry name" value="P5C_reductase"/>
    <property type="match status" value="1"/>
</dbReference>
<evidence type="ECO:0000256" key="2">
    <source>
        <dbReference type="ARBA" id="ARBA00005525"/>
    </source>
</evidence>
<evidence type="ECO:0000256" key="6">
    <source>
        <dbReference type="ARBA" id="ARBA00022857"/>
    </source>
</evidence>
<gene>
    <name evidence="8" type="primary">proC</name>
    <name evidence="14" type="ORF">D1639_00775</name>
</gene>
<dbReference type="GO" id="GO:0055129">
    <property type="term" value="P:L-proline biosynthetic process"/>
    <property type="evidence" value="ECO:0007669"/>
    <property type="project" value="UniProtKB-UniRule"/>
</dbReference>
<dbReference type="SUPFAM" id="SSF48179">
    <property type="entry name" value="6-phosphogluconate dehydrogenase C-terminal domain-like"/>
    <property type="match status" value="1"/>
</dbReference>
<evidence type="ECO:0000256" key="4">
    <source>
        <dbReference type="ARBA" id="ARBA00022605"/>
    </source>
</evidence>
<dbReference type="SUPFAM" id="SSF51735">
    <property type="entry name" value="NAD(P)-binding Rossmann-fold domains"/>
    <property type="match status" value="1"/>
</dbReference>
<dbReference type="PIRSF" id="PIRSF000193">
    <property type="entry name" value="Pyrrol-5-carb_rd"/>
    <property type="match status" value="1"/>
</dbReference>
<dbReference type="InterPro" id="IPR029036">
    <property type="entry name" value="P5CR_dimer"/>
</dbReference>
<reference evidence="14" key="1">
    <citation type="submission" date="2018-08" db="EMBL/GenBank/DDBJ databases">
        <title>Murine metabolic-syndrome-specific gut microbial biobank.</title>
        <authorList>
            <person name="Liu C."/>
        </authorList>
    </citation>
    <scope>NUCLEOTIDE SEQUENCE [LARGE SCALE GENOMIC DNA]</scope>
    <source>
        <strain evidence="14">Z82</strain>
    </source>
</reference>
<evidence type="ECO:0000259" key="12">
    <source>
        <dbReference type="Pfam" id="PF03807"/>
    </source>
</evidence>
<feature type="binding site" evidence="10">
    <location>
        <begin position="6"/>
        <end position="11"/>
    </location>
    <ligand>
        <name>NADP(+)</name>
        <dbReference type="ChEBI" id="CHEBI:58349"/>
    </ligand>
</feature>
<feature type="binding site" evidence="10">
    <location>
        <begin position="68"/>
        <end position="71"/>
    </location>
    <ligand>
        <name>NADP(+)</name>
        <dbReference type="ChEBI" id="CHEBI:58349"/>
    </ligand>
</feature>
<evidence type="ECO:0000256" key="1">
    <source>
        <dbReference type="ARBA" id="ARBA00004496"/>
    </source>
</evidence>
<evidence type="ECO:0000256" key="8">
    <source>
        <dbReference type="HAMAP-Rule" id="MF_01925"/>
    </source>
</evidence>
<keyword evidence="6 8" id="KW-0521">NADP</keyword>
<dbReference type="AlphaFoldDB" id="A0A7C9NU60"/>
<sequence>MKIGFIGLGNMAAAIIGGLLESGIATPADIVGSAKTPETRARMQERFGIDASLSNVEVANAADVLILAVKPVFFPQVIDEIATSTANDKLVVSIAAGLTCQRIEELFGHPVRLVRCMPNTPALVGAGCTAVCSGPNAQPDDEALCLQLMGSFGRAIAIPERLMDAEGAVGGSSPAFAFMFIEALADGAVAAGMPRAQSYEFAAQSLLGSAKLVLESGKHPGELKDMVCSPGGTTIEGVRVLEEAGFRGAVMDAIDACVQKSKQL</sequence>
<comment type="catalytic activity">
    <reaction evidence="8 11">
        <text>L-proline + NADP(+) = (S)-1-pyrroline-5-carboxylate + NADPH + 2 H(+)</text>
        <dbReference type="Rhea" id="RHEA:14109"/>
        <dbReference type="ChEBI" id="CHEBI:15378"/>
        <dbReference type="ChEBI" id="CHEBI:17388"/>
        <dbReference type="ChEBI" id="CHEBI:57783"/>
        <dbReference type="ChEBI" id="CHEBI:58349"/>
        <dbReference type="ChEBI" id="CHEBI:60039"/>
        <dbReference type="EC" id="1.5.1.2"/>
    </reaction>
</comment>
<evidence type="ECO:0000313" key="14">
    <source>
        <dbReference type="EMBL" id="NBI33592.1"/>
    </source>
</evidence>
<feature type="domain" description="Pyrroline-5-carboxylate reductase dimerisation" evidence="13">
    <location>
        <begin position="160"/>
        <end position="264"/>
    </location>
</feature>
<dbReference type="EMBL" id="QWKH01000003">
    <property type="protein sequence ID" value="NBI33592.1"/>
    <property type="molecule type" value="Genomic_DNA"/>
</dbReference>
<dbReference type="InterPro" id="IPR036291">
    <property type="entry name" value="NAD(P)-bd_dom_sf"/>
</dbReference>
<dbReference type="PROSITE" id="PS00521">
    <property type="entry name" value="P5CR"/>
    <property type="match status" value="1"/>
</dbReference>
<keyword evidence="5 8" id="KW-0641">Proline biosynthesis</keyword>
<evidence type="ECO:0000256" key="10">
    <source>
        <dbReference type="PIRSR" id="PIRSR000193-1"/>
    </source>
</evidence>
<comment type="pathway">
    <text evidence="8 11">Amino-acid biosynthesis; L-proline biosynthesis; L-proline from L-glutamate 5-semialdehyde: step 1/1.</text>
</comment>
<comment type="subcellular location">
    <subcellularLocation>
        <location evidence="1 8">Cytoplasm</location>
    </subcellularLocation>
</comment>
<evidence type="ECO:0000256" key="9">
    <source>
        <dbReference type="NCBIfam" id="TIGR00112"/>
    </source>
</evidence>
<evidence type="ECO:0000256" key="7">
    <source>
        <dbReference type="ARBA" id="ARBA00023002"/>
    </source>
</evidence>
<feature type="binding site" evidence="10">
    <location>
        <position position="55"/>
    </location>
    <ligand>
        <name>NADPH</name>
        <dbReference type="ChEBI" id="CHEBI:57783"/>
    </ligand>
</feature>
<keyword evidence="7 8" id="KW-0560">Oxidoreductase</keyword>
<dbReference type="FunFam" id="1.10.3730.10:FF:000001">
    <property type="entry name" value="Pyrroline-5-carboxylate reductase"/>
    <property type="match status" value="1"/>
</dbReference>
<dbReference type="NCBIfam" id="TIGR00112">
    <property type="entry name" value="proC"/>
    <property type="match status" value="1"/>
</dbReference>
<comment type="function">
    <text evidence="8">Catalyzes the reduction of 1-pyrroline-5-carboxylate (PCA) to L-proline.</text>
</comment>
<dbReference type="EC" id="1.5.1.2" evidence="8 9"/>
<keyword evidence="4 8" id="KW-0028">Amino-acid biosynthesis</keyword>
<protein>
    <recommendedName>
        <fullName evidence="8 9">Pyrroline-5-carboxylate reductase</fullName>
        <shortName evidence="8">P5C reductase</shortName>
        <shortName evidence="8">P5CR</shortName>
        <ecNumber evidence="8 9">1.5.1.2</ecNumber>
    </recommendedName>
    <alternativeName>
        <fullName evidence="8">PCA reductase</fullName>
    </alternativeName>
</protein>
<dbReference type="UniPathway" id="UPA00098">
    <property type="reaction ID" value="UER00361"/>
</dbReference>
<comment type="similarity">
    <text evidence="2 8 11">Belongs to the pyrroline-5-carboxylate reductase family.</text>
</comment>
<evidence type="ECO:0000256" key="3">
    <source>
        <dbReference type="ARBA" id="ARBA00022490"/>
    </source>
</evidence>
<name>A0A7C9NU60_9BACT</name>
<keyword evidence="3 8" id="KW-0963">Cytoplasm</keyword>
<dbReference type="Gene3D" id="3.40.50.720">
    <property type="entry name" value="NAD(P)-binding Rossmann-like Domain"/>
    <property type="match status" value="1"/>
</dbReference>
<evidence type="ECO:0000259" key="13">
    <source>
        <dbReference type="Pfam" id="PF14748"/>
    </source>
</evidence>
<dbReference type="InterPro" id="IPR053790">
    <property type="entry name" value="P5CR-like_CS"/>
</dbReference>
<organism evidence="14">
    <name type="scientific">Muribaculaceae bacterium Z82</name>
    <dbReference type="NCBI Taxonomy" id="2304548"/>
    <lineage>
        <taxon>Bacteria</taxon>
        <taxon>Pseudomonadati</taxon>
        <taxon>Bacteroidota</taxon>
        <taxon>Bacteroidia</taxon>
        <taxon>Bacteroidales</taxon>
        <taxon>Muribaculaceae</taxon>
    </lineage>
</organism>
<dbReference type="InterPro" id="IPR008927">
    <property type="entry name" value="6-PGluconate_DH-like_C_sf"/>
</dbReference>
<accession>A0A7C9NU60</accession>
<comment type="caution">
    <text evidence="14">The sequence shown here is derived from an EMBL/GenBank/DDBJ whole genome shotgun (WGS) entry which is preliminary data.</text>
</comment>
<proteinExistence type="inferred from homology"/>
<dbReference type="PANTHER" id="PTHR11645:SF0">
    <property type="entry name" value="PYRROLINE-5-CARBOXYLATE REDUCTASE 3"/>
    <property type="match status" value="1"/>
</dbReference>
<dbReference type="InterPro" id="IPR000304">
    <property type="entry name" value="Pyrroline-COOH_reductase"/>
</dbReference>
<dbReference type="Gene3D" id="1.10.3730.10">
    <property type="entry name" value="ProC C-terminal domain-like"/>
    <property type="match status" value="1"/>
</dbReference>
<feature type="domain" description="Pyrroline-5-carboxylate reductase catalytic N-terminal" evidence="12">
    <location>
        <begin position="2"/>
        <end position="97"/>
    </location>
</feature>
<evidence type="ECO:0000256" key="5">
    <source>
        <dbReference type="ARBA" id="ARBA00022650"/>
    </source>
</evidence>
<dbReference type="InterPro" id="IPR028939">
    <property type="entry name" value="P5C_Rdtase_cat_N"/>
</dbReference>
<evidence type="ECO:0000256" key="11">
    <source>
        <dbReference type="RuleBase" id="RU003903"/>
    </source>
</evidence>
<dbReference type="Pfam" id="PF03807">
    <property type="entry name" value="F420_oxidored"/>
    <property type="match status" value="1"/>
</dbReference>
<dbReference type="Pfam" id="PF14748">
    <property type="entry name" value="P5CR_dimer"/>
    <property type="match status" value="1"/>
</dbReference>
<dbReference type="PANTHER" id="PTHR11645">
    <property type="entry name" value="PYRROLINE-5-CARBOXYLATE REDUCTASE"/>
    <property type="match status" value="1"/>
</dbReference>
<comment type="catalytic activity">
    <reaction evidence="8">
        <text>L-proline + NAD(+) = (S)-1-pyrroline-5-carboxylate + NADH + 2 H(+)</text>
        <dbReference type="Rhea" id="RHEA:14105"/>
        <dbReference type="ChEBI" id="CHEBI:15378"/>
        <dbReference type="ChEBI" id="CHEBI:17388"/>
        <dbReference type="ChEBI" id="CHEBI:57540"/>
        <dbReference type="ChEBI" id="CHEBI:57945"/>
        <dbReference type="ChEBI" id="CHEBI:60039"/>
        <dbReference type="EC" id="1.5.1.2"/>
    </reaction>
</comment>
<dbReference type="FunFam" id="3.40.50.720:FF:000190">
    <property type="entry name" value="Pyrroline-5-carboxylate reductase"/>
    <property type="match status" value="1"/>
</dbReference>
<dbReference type="GO" id="GO:0004735">
    <property type="term" value="F:pyrroline-5-carboxylate reductase activity"/>
    <property type="evidence" value="ECO:0007669"/>
    <property type="project" value="UniProtKB-UniRule"/>
</dbReference>